<accession>A0A1I7T180</accession>
<dbReference type="Proteomes" id="UP000095282">
    <property type="component" value="Unplaced"/>
</dbReference>
<dbReference type="GO" id="GO:0003700">
    <property type="term" value="F:DNA-binding transcription factor activity"/>
    <property type="evidence" value="ECO:0007669"/>
    <property type="project" value="InterPro"/>
</dbReference>
<feature type="compositionally biased region" description="Low complexity" evidence="2">
    <location>
        <begin position="176"/>
        <end position="194"/>
    </location>
</feature>
<dbReference type="eggNOG" id="KOG3119">
    <property type="taxonomic scope" value="Eukaryota"/>
</dbReference>
<reference evidence="5" key="1">
    <citation type="submission" date="2016-11" db="UniProtKB">
        <authorList>
            <consortium name="WormBaseParasite"/>
        </authorList>
    </citation>
    <scope>IDENTIFICATION</scope>
</reference>
<feature type="compositionally biased region" description="Polar residues" evidence="2">
    <location>
        <begin position="276"/>
        <end position="286"/>
    </location>
</feature>
<dbReference type="GO" id="GO:0003677">
    <property type="term" value="F:DNA binding"/>
    <property type="evidence" value="ECO:0007669"/>
    <property type="project" value="InterPro"/>
</dbReference>
<dbReference type="STRING" id="1561998.A0A1I7T180"/>
<dbReference type="GO" id="GO:0005634">
    <property type="term" value="C:nucleus"/>
    <property type="evidence" value="ECO:0007669"/>
    <property type="project" value="TreeGrafter"/>
</dbReference>
<organism evidence="4 5">
    <name type="scientific">Caenorhabditis tropicalis</name>
    <dbReference type="NCBI Taxonomy" id="1561998"/>
    <lineage>
        <taxon>Eukaryota</taxon>
        <taxon>Metazoa</taxon>
        <taxon>Ecdysozoa</taxon>
        <taxon>Nematoda</taxon>
        <taxon>Chromadorea</taxon>
        <taxon>Rhabditida</taxon>
        <taxon>Rhabditina</taxon>
        <taxon>Rhabditomorpha</taxon>
        <taxon>Rhabditoidea</taxon>
        <taxon>Rhabditidae</taxon>
        <taxon>Peloderinae</taxon>
        <taxon>Caenorhabditis</taxon>
    </lineage>
</organism>
<feature type="region of interest" description="Disordered" evidence="2">
    <location>
        <begin position="276"/>
        <end position="348"/>
    </location>
</feature>
<dbReference type="SMART" id="SM00338">
    <property type="entry name" value="BRLZ"/>
    <property type="match status" value="2"/>
</dbReference>
<evidence type="ECO:0000259" key="3">
    <source>
        <dbReference type="PROSITE" id="PS50217"/>
    </source>
</evidence>
<dbReference type="InterPro" id="IPR046347">
    <property type="entry name" value="bZIP_sf"/>
</dbReference>
<dbReference type="InterPro" id="IPR004827">
    <property type="entry name" value="bZIP"/>
</dbReference>
<sequence>MDVDTVSLSPSSRLSVVCSASAEFSSSSSDSSNFSEGSPPESRRNSVNESVIKDEHYWERRRRNNDASRRSREKRRLNDQAMEEKIMQLSAENERLKSQLENRVTPAASQSTAVTEPPTALIIPNVAKNLFPTGPVAPLQANPMLSVPLLQTAPHFGSMLQLCQLQPSSIQSPVYPSTQPASTSTSSLFSSSSSSAFHPFRPSDVAQPNFPTSSVIMKVERRSPDSSTDLKPQLQPGSNVIQQIGQPASSASSVQQGVIQPVGQQGPSLLSALLSQRRVSPSVPQSRTEHISGLNSPPRHTGNKSDCESVSSSASFSPSHSSEDHSNYSNKSPQYVDRRRRNNEAAKRCRANRRAVFEYRSRRVQLLEGENEELRTQIEALKAEIAHFKSVLAQRASVVAAIHS</sequence>
<feature type="domain" description="BZIP" evidence="3">
    <location>
        <begin position="54"/>
        <end position="101"/>
    </location>
</feature>
<name>A0A1I7T180_9PELO</name>
<dbReference type="AlphaFoldDB" id="A0A1I7T180"/>
<feature type="compositionally biased region" description="Low complexity" evidence="2">
    <location>
        <begin position="308"/>
        <end position="320"/>
    </location>
</feature>
<evidence type="ECO:0000256" key="1">
    <source>
        <dbReference type="SAM" id="Coils"/>
    </source>
</evidence>
<feature type="domain" description="BZIP" evidence="3">
    <location>
        <begin position="332"/>
        <end position="395"/>
    </location>
</feature>
<dbReference type="Gene3D" id="1.20.5.170">
    <property type="match status" value="2"/>
</dbReference>
<keyword evidence="4" id="KW-1185">Reference proteome</keyword>
<feature type="region of interest" description="Disordered" evidence="2">
    <location>
        <begin position="171"/>
        <end position="194"/>
    </location>
</feature>
<feature type="compositionally biased region" description="Basic and acidic residues" evidence="2">
    <location>
        <begin position="41"/>
        <end position="82"/>
    </location>
</feature>
<dbReference type="PANTHER" id="PTHR15284">
    <property type="entry name" value="NUCLEAR FACTOR INTERLEUKIN-3-REGULATED PROTEIN"/>
    <property type="match status" value="1"/>
</dbReference>
<dbReference type="GO" id="GO:0007623">
    <property type="term" value="P:circadian rhythm"/>
    <property type="evidence" value="ECO:0007669"/>
    <property type="project" value="TreeGrafter"/>
</dbReference>
<evidence type="ECO:0000256" key="2">
    <source>
        <dbReference type="SAM" id="MobiDB-lite"/>
    </source>
</evidence>
<dbReference type="WBParaSite" id="Csp11.Scaffold458.g1432.t1">
    <property type="protein sequence ID" value="Csp11.Scaffold458.g1432.t1"/>
    <property type="gene ID" value="Csp11.Scaffold458.g1432"/>
</dbReference>
<proteinExistence type="predicted"/>
<feature type="region of interest" description="Disordered" evidence="2">
    <location>
        <begin position="21"/>
        <end position="82"/>
    </location>
</feature>
<dbReference type="PANTHER" id="PTHR15284:SF0">
    <property type="entry name" value="GH23983P"/>
    <property type="match status" value="1"/>
</dbReference>
<evidence type="ECO:0000313" key="4">
    <source>
        <dbReference type="Proteomes" id="UP000095282"/>
    </source>
</evidence>
<dbReference type="InterPro" id="IPR047229">
    <property type="entry name" value="NFIL3-like"/>
</dbReference>
<dbReference type="SUPFAM" id="SSF57959">
    <property type="entry name" value="Leucine zipper domain"/>
    <property type="match status" value="2"/>
</dbReference>
<dbReference type="PROSITE" id="PS50217">
    <property type="entry name" value="BZIP"/>
    <property type="match status" value="2"/>
</dbReference>
<keyword evidence="1" id="KW-0175">Coiled coil</keyword>
<evidence type="ECO:0000313" key="5">
    <source>
        <dbReference type="WBParaSite" id="Csp11.Scaffold458.g1432.t1"/>
    </source>
</evidence>
<dbReference type="Pfam" id="PF07716">
    <property type="entry name" value="bZIP_2"/>
    <property type="match status" value="2"/>
</dbReference>
<protein>
    <submittedName>
        <fullName evidence="5">BZIP domain-containing protein</fullName>
    </submittedName>
</protein>
<dbReference type="FunFam" id="1.20.5.170:FF:000127">
    <property type="entry name" value="Protein CBR-ATF-2"/>
    <property type="match status" value="1"/>
</dbReference>
<dbReference type="FunFam" id="1.20.5.170:FF:000138">
    <property type="entry name" value="ATF (cAMP-dependent transcription factor) family"/>
    <property type="match status" value="1"/>
</dbReference>
<feature type="compositionally biased region" description="Low complexity" evidence="2">
    <location>
        <begin position="21"/>
        <end position="38"/>
    </location>
</feature>
<dbReference type="CDD" id="cd14695">
    <property type="entry name" value="bZIP_HLF"/>
    <property type="match status" value="1"/>
</dbReference>
<feature type="coiled-coil region" evidence="1">
    <location>
        <begin position="364"/>
        <end position="391"/>
    </location>
</feature>
<dbReference type="PROSITE" id="PS00036">
    <property type="entry name" value="BZIP_BASIC"/>
    <property type="match status" value="1"/>
</dbReference>